<keyword evidence="3" id="KW-0677">Repeat</keyword>
<evidence type="ECO:0000256" key="3">
    <source>
        <dbReference type="ARBA" id="ARBA00022737"/>
    </source>
</evidence>
<dbReference type="GO" id="GO:0000978">
    <property type="term" value="F:RNA polymerase II cis-regulatory region sequence-specific DNA binding"/>
    <property type="evidence" value="ECO:0007669"/>
    <property type="project" value="TreeGrafter"/>
</dbReference>
<dbReference type="SUPFAM" id="SSF57667">
    <property type="entry name" value="beta-beta-alpha zinc fingers"/>
    <property type="match status" value="9"/>
</dbReference>
<evidence type="ECO:0000313" key="13">
    <source>
        <dbReference type="Ensembl" id="ENSPFOP00000028703.1"/>
    </source>
</evidence>
<dbReference type="GO" id="GO:0008270">
    <property type="term" value="F:zinc ion binding"/>
    <property type="evidence" value="ECO:0007669"/>
    <property type="project" value="UniProtKB-KW"/>
</dbReference>
<dbReference type="InterPro" id="IPR029400">
    <property type="entry name" value="TINF2_N"/>
</dbReference>
<feature type="domain" description="C2H2-type" evidence="12">
    <location>
        <begin position="816"/>
        <end position="843"/>
    </location>
</feature>
<keyword evidence="7" id="KW-0238">DNA-binding</keyword>
<keyword evidence="6" id="KW-0805">Transcription regulation</keyword>
<feature type="compositionally biased region" description="Basic and acidic residues" evidence="11">
    <location>
        <begin position="364"/>
        <end position="374"/>
    </location>
</feature>
<dbReference type="FunFam" id="3.30.160.60:FF:000446">
    <property type="entry name" value="Zinc finger protein"/>
    <property type="match status" value="2"/>
</dbReference>
<feature type="domain" description="C2H2-type" evidence="12">
    <location>
        <begin position="614"/>
        <end position="642"/>
    </location>
</feature>
<keyword evidence="4 10" id="KW-0863">Zinc-finger</keyword>
<dbReference type="Pfam" id="PF14973">
    <property type="entry name" value="TINF2_N"/>
    <property type="match status" value="1"/>
</dbReference>
<dbReference type="FunFam" id="3.30.160.60:FF:000624">
    <property type="entry name" value="zinc finger protein 697"/>
    <property type="match status" value="1"/>
</dbReference>
<feature type="compositionally biased region" description="Basic residues" evidence="11">
    <location>
        <begin position="481"/>
        <end position="491"/>
    </location>
</feature>
<dbReference type="InterPro" id="IPR013087">
    <property type="entry name" value="Znf_C2H2_type"/>
</dbReference>
<comment type="subcellular location">
    <subcellularLocation>
        <location evidence="1">Nucleus</location>
    </subcellularLocation>
</comment>
<name>A0A096MBB2_POEFO</name>
<feature type="domain" description="C2H2-type" evidence="12">
    <location>
        <begin position="558"/>
        <end position="585"/>
    </location>
</feature>
<keyword evidence="14" id="KW-1185">Reference proteome</keyword>
<reference evidence="14" key="1">
    <citation type="submission" date="2013-10" db="EMBL/GenBank/DDBJ databases">
        <authorList>
            <person name="Schartl M."/>
            <person name="Warren W."/>
        </authorList>
    </citation>
    <scope>NUCLEOTIDE SEQUENCE [LARGE SCALE GENOMIC DNA]</scope>
    <source>
        <strain evidence="14">female</strain>
    </source>
</reference>
<feature type="domain" description="C2H2-type" evidence="12">
    <location>
        <begin position="759"/>
        <end position="786"/>
    </location>
</feature>
<dbReference type="InterPro" id="IPR036236">
    <property type="entry name" value="Znf_C2H2_sf"/>
</dbReference>
<feature type="compositionally biased region" description="Polar residues" evidence="11">
    <location>
        <begin position="468"/>
        <end position="479"/>
    </location>
</feature>
<reference evidence="13" key="3">
    <citation type="submission" date="2025-09" db="UniProtKB">
        <authorList>
            <consortium name="Ensembl"/>
        </authorList>
    </citation>
    <scope>IDENTIFICATION</scope>
</reference>
<evidence type="ECO:0000256" key="2">
    <source>
        <dbReference type="ARBA" id="ARBA00022723"/>
    </source>
</evidence>
<feature type="region of interest" description="Disordered" evidence="11">
    <location>
        <begin position="364"/>
        <end position="420"/>
    </location>
</feature>
<feature type="domain" description="C2H2-type" evidence="12">
    <location>
        <begin position="787"/>
        <end position="816"/>
    </location>
</feature>
<dbReference type="Ensembl" id="ENSPFOT00000028985.1">
    <property type="protein sequence ID" value="ENSPFOP00000028703.1"/>
    <property type="gene ID" value="ENSPFOG00000024188.1"/>
</dbReference>
<dbReference type="FunFam" id="3.30.160.60:FF:000671">
    <property type="entry name" value="Zinc finger protein 26"/>
    <property type="match status" value="1"/>
</dbReference>
<feature type="domain" description="C2H2-type" evidence="12">
    <location>
        <begin position="731"/>
        <end position="758"/>
    </location>
</feature>
<evidence type="ECO:0000256" key="1">
    <source>
        <dbReference type="ARBA" id="ARBA00004123"/>
    </source>
</evidence>
<feature type="domain" description="C2H2-type" evidence="12">
    <location>
        <begin position="671"/>
        <end position="701"/>
    </location>
</feature>
<dbReference type="CDD" id="cd11657">
    <property type="entry name" value="TIN2_N"/>
    <property type="match status" value="1"/>
</dbReference>
<evidence type="ECO:0000256" key="4">
    <source>
        <dbReference type="ARBA" id="ARBA00022771"/>
    </source>
</evidence>
<dbReference type="FunFam" id="3.30.160.60:FF:000688">
    <property type="entry name" value="zinc finger protein 197 isoform X1"/>
    <property type="match status" value="1"/>
</dbReference>
<proteinExistence type="predicted"/>
<evidence type="ECO:0000256" key="7">
    <source>
        <dbReference type="ARBA" id="ARBA00023125"/>
    </source>
</evidence>
<keyword evidence="9" id="KW-0539">Nucleus</keyword>
<feature type="domain" description="C2H2-type" evidence="12">
    <location>
        <begin position="900"/>
        <end position="921"/>
    </location>
</feature>
<dbReference type="Gene3D" id="3.30.160.60">
    <property type="entry name" value="Classic Zinc Finger"/>
    <property type="match status" value="11"/>
</dbReference>
<keyword evidence="2" id="KW-0479">Metal-binding</keyword>
<organism evidence="13 14">
    <name type="scientific">Poecilia formosa</name>
    <name type="common">Amazon molly</name>
    <name type="synonym">Limia formosa</name>
    <dbReference type="NCBI Taxonomy" id="48698"/>
    <lineage>
        <taxon>Eukaryota</taxon>
        <taxon>Metazoa</taxon>
        <taxon>Chordata</taxon>
        <taxon>Craniata</taxon>
        <taxon>Vertebrata</taxon>
        <taxon>Euteleostomi</taxon>
        <taxon>Actinopterygii</taxon>
        <taxon>Neopterygii</taxon>
        <taxon>Teleostei</taxon>
        <taxon>Neoteleostei</taxon>
        <taxon>Acanthomorphata</taxon>
        <taxon>Ovalentaria</taxon>
        <taxon>Atherinomorphae</taxon>
        <taxon>Cyprinodontiformes</taxon>
        <taxon>Poeciliidae</taxon>
        <taxon>Poeciliinae</taxon>
        <taxon>Poecilia</taxon>
    </lineage>
</organism>
<dbReference type="PANTHER" id="PTHR24399:SF70">
    <property type="entry name" value="C2H2-TYPE DOMAIN-CONTAINING PROTEIN"/>
    <property type="match status" value="1"/>
</dbReference>
<evidence type="ECO:0000313" key="14">
    <source>
        <dbReference type="Proteomes" id="UP000028760"/>
    </source>
</evidence>
<accession>A0A096MBB2</accession>
<dbReference type="GO" id="GO:0005654">
    <property type="term" value="C:nucleoplasm"/>
    <property type="evidence" value="ECO:0007669"/>
    <property type="project" value="TreeGrafter"/>
</dbReference>
<dbReference type="PROSITE" id="PS50157">
    <property type="entry name" value="ZINC_FINGER_C2H2_2"/>
    <property type="match status" value="13"/>
</dbReference>
<evidence type="ECO:0000259" key="12">
    <source>
        <dbReference type="PROSITE" id="PS50157"/>
    </source>
</evidence>
<dbReference type="GO" id="GO:0001227">
    <property type="term" value="F:DNA-binding transcription repressor activity, RNA polymerase II-specific"/>
    <property type="evidence" value="ECO:0007669"/>
    <property type="project" value="TreeGrafter"/>
</dbReference>
<evidence type="ECO:0000256" key="9">
    <source>
        <dbReference type="ARBA" id="ARBA00023242"/>
    </source>
</evidence>
<feature type="domain" description="C2H2-type" evidence="12">
    <location>
        <begin position="586"/>
        <end position="613"/>
    </location>
</feature>
<evidence type="ECO:0000256" key="11">
    <source>
        <dbReference type="SAM" id="MobiDB-lite"/>
    </source>
</evidence>
<keyword evidence="8" id="KW-0804">Transcription</keyword>
<dbReference type="GeneTree" id="ENSGT00940000162287"/>
<dbReference type="SMART" id="SM00355">
    <property type="entry name" value="ZnF_C2H2"/>
    <property type="match status" value="15"/>
</dbReference>
<dbReference type="FunFam" id="3.30.160.60:FF:000417">
    <property type="entry name" value="Zinc finger protein"/>
    <property type="match status" value="1"/>
</dbReference>
<feature type="region of interest" description="Disordered" evidence="11">
    <location>
        <begin position="257"/>
        <end position="294"/>
    </location>
</feature>
<dbReference type="AlphaFoldDB" id="A0A096MBB2"/>
<feature type="domain" description="C2H2-type" evidence="12">
    <location>
        <begin position="524"/>
        <end position="557"/>
    </location>
</feature>
<dbReference type="Proteomes" id="UP000028760">
    <property type="component" value="Unassembled WGS sequence"/>
</dbReference>
<dbReference type="EMBL" id="AYCK01000860">
    <property type="status" value="NOT_ANNOTATED_CDS"/>
    <property type="molecule type" value="Genomic_DNA"/>
</dbReference>
<keyword evidence="5" id="KW-0862">Zinc</keyword>
<feature type="region of interest" description="Disordered" evidence="11">
    <location>
        <begin position="451"/>
        <end position="491"/>
    </location>
</feature>
<reference evidence="13" key="2">
    <citation type="submission" date="2025-08" db="UniProtKB">
        <authorList>
            <consortium name="Ensembl"/>
        </authorList>
    </citation>
    <scope>IDENTIFICATION</scope>
</reference>
<feature type="domain" description="C2H2-type" evidence="12">
    <location>
        <begin position="702"/>
        <end position="729"/>
    </location>
</feature>
<evidence type="ECO:0000256" key="5">
    <source>
        <dbReference type="ARBA" id="ARBA00022833"/>
    </source>
</evidence>
<evidence type="ECO:0000256" key="8">
    <source>
        <dbReference type="ARBA" id="ARBA00023163"/>
    </source>
</evidence>
<feature type="domain" description="C2H2-type" evidence="12">
    <location>
        <begin position="844"/>
        <end position="871"/>
    </location>
</feature>
<protein>
    <submittedName>
        <fullName evidence="13">Zinc finger protein 624-like</fullName>
    </submittedName>
</protein>
<feature type="compositionally biased region" description="Low complexity" evidence="11">
    <location>
        <begin position="455"/>
        <end position="467"/>
    </location>
</feature>
<sequence>MEDISQERSSGAPFSLSALRLVVPPLRLASAAIWQTVQQKVVADYGILEEFVSMVTDTIPELLTSRQRVQLTLGLRARLILDLCQREAAPDCELVEPHLNRMEMLISQLKCPVTNQAGGPNPEVSHLDFVDLVKKLLGSPDEKELFFQQRGFREDFGAKYDKAVDALMWLFLSRLENILPIQTFHQVASVFGEVSCVLAEYVQSVTQCDELKNLLQHHKDLSQLDHNVLCKKLSFSSLPDISLDGSCIISALKLPSPKSSKTSESQTEAVSHHAHHLSSQIKPHSASGPLTVDATNLENGTQLSKNENQTEKNMSDFFEGQGKAASCVAKKRKVPGKKLEKPAITVSRPVRANRGMLMKKILEKEKKELRDKNPPAKNPASRKTRQSSKTPASVTDKEESARSSKLSSHKPPAATCSEDDSWSYYSEKSCQDDLSNADSWSYYSDDDGSFATPASSPAESDSFSSCSNADTPENKSTPSPKAKRSNTKASTPKKTRNFLCFICKEQVSKKLRAHIKSHFPNKDYACPQCGTKYKLLSSLERHHLVRHFENTHGISKPFKCNHCPKISPKLNALIRHEWQHTGHLPFQCGQCSLKFKSFSYLLSHEKVHKGEKPCLCSECGKTFAHRSNLYRHIRLIHSASRNEKNYSCSQCEKVFKTLARHKMMHMGQSPFKCTTPDCESAYRTASELKRHVLLHHTTERPHKCDVCGKGFVRLGDLNLHAKIHTKERPPFTCPYCETTFSSLKRFIRHEWKHTGYQPFQCTHCAKRFRSYSDLVEHQKKHTKAYPYLCWECCDKTFTSRRCLLKHDNFHHKGMRFPCEHCGKGFFGKDALVRHTLIHTGERPFKCDDCEKSFRSAAELKIHRRYHTGERPFKCTICEKGFVQSCFLTLHMRTHTGERPYVCAVCNKGFSSLHGLKRHRRL</sequence>
<dbReference type="PROSITE" id="PS00028">
    <property type="entry name" value="ZINC_FINGER_C2H2_1"/>
    <property type="match status" value="11"/>
</dbReference>
<dbReference type="Pfam" id="PF00096">
    <property type="entry name" value="zf-C2H2"/>
    <property type="match status" value="8"/>
</dbReference>
<dbReference type="PANTHER" id="PTHR24399">
    <property type="entry name" value="ZINC FINGER AND BTB DOMAIN-CONTAINING"/>
    <property type="match status" value="1"/>
</dbReference>
<evidence type="ECO:0000256" key="6">
    <source>
        <dbReference type="ARBA" id="ARBA00023015"/>
    </source>
</evidence>
<evidence type="ECO:0000256" key="10">
    <source>
        <dbReference type="PROSITE-ProRule" id="PRU00042"/>
    </source>
</evidence>
<feature type="domain" description="C2H2-type" evidence="12">
    <location>
        <begin position="872"/>
        <end position="899"/>
    </location>
</feature>
<feature type="compositionally biased region" description="Low complexity" evidence="11">
    <location>
        <begin position="257"/>
        <end position="269"/>
    </location>
</feature>